<sequence length="112" mass="12964">MTSRISYEKRIGSSWLLIILIYSRGIIVTRPPQEECSKDKSASPPPIKEWSQDQRRSSLPSPANQRRGYLKTIINRFTGTFFDRATNFSVYGGIFFSGFINFIIIQPNRRMI</sequence>
<evidence type="ECO:0000313" key="3">
    <source>
        <dbReference type="EMBL" id="KAE9395149.1"/>
    </source>
</evidence>
<evidence type="ECO:0000313" key="4">
    <source>
        <dbReference type="Proteomes" id="UP000799118"/>
    </source>
</evidence>
<keyword evidence="2" id="KW-0812">Transmembrane</keyword>
<evidence type="ECO:0000256" key="1">
    <source>
        <dbReference type="SAM" id="MobiDB-lite"/>
    </source>
</evidence>
<protein>
    <submittedName>
        <fullName evidence="3">Uncharacterized protein</fullName>
    </submittedName>
</protein>
<reference evidence="3" key="1">
    <citation type="journal article" date="2019" name="Environ. Microbiol.">
        <title>Fungal ecological strategies reflected in gene transcription - a case study of two litter decomposers.</title>
        <authorList>
            <person name="Barbi F."/>
            <person name="Kohler A."/>
            <person name="Barry K."/>
            <person name="Baskaran P."/>
            <person name="Daum C."/>
            <person name="Fauchery L."/>
            <person name="Ihrmark K."/>
            <person name="Kuo A."/>
            <person name="LaButti K."/>
            <person name="Lipzen A."/>
            <person name="Morin E."/>
            <person name="Grigoriev I.V."/>
            <person name="Henrissat B."/>
            <person name="Lindahl B."/>
            <person name="Martin F."/>
        </authorList>
    </citation>
    <scope>NUCLEOTIDE SEQUENCE</scope>
    <source>
        <strain evidence="3">JB14</strain>
    </source>
</reference>
<keyword evidence="2" id="KW-0472">Membrane</keyword>
<keyword evidence="2" id="KW-1133">Transmembrane helix</keyword>
<dbReference type="AlphaFoldDB" id="A0A6A4HA42"/>
<evidence type="ECO:0000256" key="2">
    <source>
        <dbReference type="SAM" id="Phobius"/>
    </source>
</evidence>
<feature type="compositionally biased region" description="Basic and acidic residues" evidence="1">
    <location>
        <begin position="32"/>
        <end position="41"/>
    </location>
</feature>
<accession>A0A6A4HA42</accession>
<keyword evidence="4" id="KW-1185">Reference proteome</keyword>
<feature type="transmembrane region" description="Helical" evidence="2">
    <location>
        <begin position="88"/>
        <end position="105"/>
    </location>
</feature>
<dbReference type="EMBL" id="ML769537">
    <property type="protein sequence ID" value="KAE9395149.1"/>
    <property type="molecule type" value="Genomic_DNA"/>
</dbReference>
<dbReference type="Proteomes" id="UP000799118">
    <property type="component" value="Unassembled WGS sequence"/>
</dbReference>
<gene>
    <name evidence="3" type="ORF">BT96DRAFT_161900</name>
</gene>
<feature type="region of interest" description="Disordered" evidence="1">
    <location>
        <begin position="32"/>
        <end position="64"/>
    </location>
</feature>
<name>A0A6A4HA42_9AGAR</name>
<organism evidence="3 4">
    <name type="scientific">Gymnopus androsaceus JB14</name>
    <dbReference type="NCBI Taxonomy" id="1447944"/>
    <lineage>
        <taxon>Eukaryota</taxon>
        <taxon>Fungi</taxon>
        <taxon>Dikarya</taxon>
        <taxon>Basidiomycota</taxon>
        <taxon>Agaricomycotina</taxon>
        <taxon>Agaricomycetes</taxon>
        <taxon>Agaricomycetidae</taxon>
        <taxon>Agaricales</taxon>
        <taxon>Marasmiineae</taxon>
        <taxon>Omphalotaceae</taxon>
        <taxon>Gymnopus</taxon>
    </lineage>
</organism>
<proteinExistence type="predicted"/>